<evidence type="ECO:0000313" key="3">
    <source>
        <dbReference type="Proteomes" id="UP000322234"/>
    </source>
</evidence>
<proteinExistence type="predicted"/>
<feature type="region of interest" description="Disordered" evidence="1">
    <location>
        <begin position="32"/>
        <end position="87"/>
    </location>
</feature>
<reference evidence="2" key="1">
    <citation type="submission" date="2019-10" db="EMBL/GenBank/DDBJ databases">
        <title>The sequence and de novo assembly of the wild yak genome.</title>
        <authorList>
            <person name="Liu Y."/>
        </authorList>
    </citation>
    <scope>NUCLEOTIDE SEQUENCE [LARGE SCALE GENOMIC DNA]</scope>
    <source>
        <strain evidence="2">WY2019</strain>
    </source>
</reference>
<keyword evidence="3" id="KW-1185">Reference proteome</keyword>
<protein>
    <submittedName>
        <fullName evidence="2">Uncharacterized protein</fullName>
    </submittedName>
</protein>
<gene>
    <name evidence="2" type="ORF">E5288_WYG016266</name>
</gene>
<dbReference type="Proteomes" id="UP000322234">
    <property type="component" value="Unassembled WGS sequence"/>
</dbReference>
<sequence length="87" mass="8938">MSVLFVRGPGKERSTAHVIFSLECDKGGDREGTAAVNTLGPDSAPGTCHAPSPPVPSRRLGTKLVESRAPGKGDLAPTLSGEGEELL</sequence>
<evidence type="ECO:0000256" key="1">
    <source>
        <dbReference type="SAM" id="MobiDB-lite"/>
    </source>
</evidence>
<dbReference type="AlphaFoldDB" id="A0A6B0RT72"/>
<evidence type="ECO:0000313" key="2">
    <source>
        <dbReference type="EMBL" id="MXQ90523.1"/>
    </source>
</evidence>
<dbReference type="EMBL" id="VBQZ03000064">
    <property type="protein sequence ID" value="MXQ90523.1"/>
    <property type="molecule type" value="Genomic_DNA"/>
</dbReference>
<accession>A0A6B0RT72</accession>
<name>A0A6B0RT72_9CETA</name>
<organism evidence="2 3">
    <name type="scientific">Bos mutus</name>
    <name type="common">wild yak</name>
    <dbReference type="NCBI Taxonomy" id="72004"/>
    <lineage>
        <taxon>Eukaryota</taxon>
        <taxon>Metazoa</taxon>
        <taxon>Chordata</taxon>
        <taxon>Craniata</taxon>
        <taxon>Vertebrata</taxon>
        <taxon>Euteleostomi</taxon>
        <taxon>Mammalia</taxon>
        <taxon>Eutheria</taxon>
        <taxon>Laurasiatheria</taxon>
        <taxon>Artiodactyla</taxon>
        <taxon>Ruminantia</taxon>
        <taxon>Pecora</taxon>
        <taxon>Bovidae</taxon>
        <taxon>Bovinae</taxon>
        <taxon>Bos</taxon>
    </lineage>
</organism>
<comment type="caution">
    <text evidence="2">The sequence shown here is derived from an EMBL/GenBank/DDBJ whole genome shotgun (WGS) entry which is preliminary data.</text>
</comment>